<protein>
    <submittedName>
        <fullName evidence="2">Uncharacterized protein</fullName>
    </submittedName>
</protein>
<sequence length="111" mass="11455">MGCRGGPGWGPRGHAGRWQQAARAPAGGRRQPLFGNPSHARHRRADARLRQVDAGLPHAGRARSPPHCVGVVRLWPHHGIAAAQRGPGIGGDHAAAAADRGTAGDGRGGVR</sequence>
<feature type="compositionally biased region" description="Low complexity" evidence="1">
    <location>
        <begin position="92"/>
        <end position="101"/>
    </location>
</feature>
<comment type="caution">
    <text evidence="2">The sequence shown here is derived from an EMBL/GenBank/DDBJ whole genome shotgun (WGS) entry which is preliminary data.</text>
</comment>
<organism evidence="2 3">
    <name type="scientific">Rhizopus oryzae</name>
    <name type="common">Mucormycosis agent</name>
    <name type="synonym">Rhizopus arrhizus var. delemar</name>
    <dbReference type="NCBI Taxonomy" id="64495"/>
    <lineage>
        <taxon>Eukaryota</taxon>
        <taxon>Fungi</taxon>
        <taxon>Fungi incertae sedis</taxon>
        <taxon>Mucoromycota</taxon>
        <taxon>Mucoromycotina</taxon>
        <taxon>Mucoromycetes</taxon>
        <taxon>Mucorales</taxon>
        <taxon>Mucorineae</taxon>
        <taxon>Rhizopodaceae</taxon>
        <taxon>Rhizopus</taxon>
    </lineage>
</organism>
<keyword evidence="3" id="KW-1185">Reference proteome</keyword>
<feature type="region of interest" description="Disordered" evidence="1">
    <location>
        <begin position="83"/>
        <end position="111"/>
    </location>
</feature>
<feature type="region of interest" description="Disordered" evidence="1">
    <location>
        <begin position="1"/>
        <end position="44"/>
    </location>
</feature>
<dbReference type="AlphaFoldDB" id="A0A9P7BJ07"/>
<feature type="compositionally biased region" description="Gly residues" evidence="1">
    <location>
        <begin position="1"/>
        <end position="13"/>
    </location>
</feature>
<evidence type="ECO:0000313" key="3">
    <source>
        <dbReference type="Proteomes" id="UP000716291"/>
    </source>
</evidence>
<gene>
    <name evidence="2" type="ORF">G6F64_014795</name>
</gene>
<reference evidence="2" key="1">
    <citation type="journal article" date="2020" name="Microb. Genom.">
        <title>Genetic diversity of clinical and environmental Mucorales isolates obtained from an investigation of mucormycosis cases among solid organ transplant recipients.</title>
        <authorList>
            <person name="Nguyen M.H."/>
            <person name="Kaul D."/>
            <person name="Muto C."/>
            <person name="Cheng S.J."/>
            <person name="Richter R.A."/>
            <person name="Bruno V.M."/>
            <person name="Liu G."/>
            <person name="Beyhan S."/>
            <person name="Sundermann A.J."/>
            <person name="Mounaud S."/>
            <person name="Pasculle A.W."/>
            <person name="Nierman W.C."/>
            <person name="Driscoll E."/>
            <person name="Cumbie R."/>
            <person name="Clancy C.J."/>
            <person name="Dupont C.L."/>
        </authorList>
    </citation>
    <scope>NUCLEOTIDE SEQUENCE</scope>
    <source>
        <strain evidence="2">GL11</strain>
    </source>
</reference>
<evidence type="ECO:0000256" key="1">
    <source>
        <dbReference type="SAM" id="MobiDB-lite"/>
    </source>
</evidence>
<dbReference type="EMBL" id="JAANQT010009677">
    <property type="protein sequence ID" value="KAG1276481.1"/>
    <property type="molecule type" value="Genomic_DNA"/>
</dbReference>
<proteinExistence type="predicted"/>
<feature type="compositionally biased region" description="Low complexity" evidence="1">
    <location>
        <begin position="16"/>
        <end position="32"/>
    </location>
</feature>
<accession>A0A9P7BJ07</accession>
<evidence type="ECO:0000313" key="2">
    <source>
        <dbReference type="EMBL" id="KAG1276481.1"/>
    </source>
</evidence>
<dbReference type="Proteomes" id="UP000716291">
    <property type="component" value="Unassembled WGS sequence"/>
</dbReference>
<name>A0A9P7BJ07_RHIOR</name>